<comment type="caution">
    <text evidence="3">The sequence shown here is derived from an EMBL/GenBank/DDBJ whole genome shotgun (WGS) entry which is preliminary data.</text>
</comment>
<feature type="domain" description="ORC1/DEAH AAA+ ATPase" evidence="2">
    <location>
        <begin position="72"/>
        <end position="226"/>
    </location>
</feature>
<proteinExistence type="predicted"/>
<evidence type="ECO:0000313" key="4">
    <source>
        <dbReference type="Proteomes" id="UP001152766"/>
    </source>
</evidence>
<dbReference type="Gene3D" id="3.40.50.300">
    <property type="entry name" value="P-loop containing nucleotide triphosphate hydrolases"/>
    <property type="match status" value="1"/>
</dbReference>
<dbReference type="AlphaFoldDB" id="A0A9X4LHG2"/>
<feature type="region of interest" description="Disordered" evidence="1">
    <location>
        <begin position="248"/>
        <end position="268"/>
    </location>
</feature>
<dbReference type="GO" id="GO:0016887">
    <property type="term" value="F:ATP hydrolysis activity"/>
    <property type="evidence" value="ECO:0007669"/>
    <property type="project" value="InterPro"/>
</dbReference>
<evidence type="ECO:0000259" key="2">
    <source>
        <dbReference type="Pfam" id="PF13401"/>
    </source>
</evidence>
<keyword evidence="3" id="KW-0067">ATP-binding</keyword>
<dbReference type="InterPro" id="IPR027417">
    <property type="entry name" value="P-loop_NTPase"/>
</dbReference>
<dbReference type="GO" id="GO:0005524">
    <property type="term" value="F:ATP binding"/>
    <property type="evidence" value="ECO:0007669"/>
    <property type="project" value="UniProtKB-KW"/>
</dbReference>
<keyword evidence="3" id="KW-0547">Nucleotide-binding</keyword>
<evidence type="ECO:0000256" key="1">
    <source>
        <dbReference type="SAM" id="MobiDB-lite"/>
    </source>
</evidence>
<evidence type="ECO:0000313" key="3">
    <source>
        <dbReference type="EMBL" id="MDG0863587.1"/>
    </source>
</evidence>
<gene>
    <name evidence="3" type="ORF">EXJ73_14050</name>
</gene>
<protein>
    <submittedName>
        <fullName evidence="3">ATP-binding protein</fullName>
    </submittedName>
</protein>
<dbReference type="RefSeq" id="WP_268153400.1">
    <property type="nucleotide sequence ID" value="NZ_JAPPUW010000021.1"/>
</dbReference>
<dbReference type="Pfam" id="PF13401">
    <property type="entry name" value="AAA_22"/>
    <property type="match status" value="1"/>
</dbReference>
<dbReference type="Proteomes" id="UP001152766">
    <property type="component" value="Unassembled WGS sequence"/>
</dbReference>
<name>A0A9X4LHG2_9BURK</name>
<dbReference type="InterPro" id="IPR049945">
    <property type="entry name" value="AAA_22"/>
</dbReference>
<keyword evidence="4" id="KW-1185">Reference proteome</keyword>
<organism evidence="3 4">
    <name type="scientific">Pelomonas aquatica</name>
    <dbReference type="NCBI Taxonomy" id="431058"/>
    <lineage>
        <taxon>Bacteria</taxon>
        <taxon>Pseudomonadati</taxon>
        <taxon>Pseudomonadota</taxon>
        <taxon>Betaproteobacteria</taxon>
        <taxon>Burkholderiales</taxon>
        <taxon>Sphaerotilaceae</taxon>
        <taxon>Roseateles</taxon>
    </lineage>
</organism>
<sequence>MTTNFENLMTEATHAERHADDEALIALDRGRALQLPATKRLRWFFLHPILHRELDRVRHDVLELMEDNNDVSIVSVIGLSGVGKTTASRLIRENLFEIFSAQIKEGHLPVLYVEAPANGEKRMSWRVLYQRILHAGGAFAVPSMRAARIVEGRLVRSFGRASIPELREFIETMVQQRGVRVLIIDEALHLLRNENLDVLMDTLKSLSDIGGLKLLFIGSYDIAKVMTQYGQIARRAEIVHFQPYDLPDVDDSKQEQQPPQSPRDGESSSDAYEFYVALQKNLMLWPCPVVPDLLRIWWQLMEVCLGSVGLLKMLLLRLAALQMSSTSGLPTTGMLRKAGKSKKALEKLSSDLAGGREDLRFACYGESKLMDDYNELIRSVMAPIPQPPATAPQPESFHA</sequence>
<dbReference type="SUPFAM" id="SSF52540">
    <property type="entry name" value="P-loop containing nucleoside triphosphate hydrolases"/>
    <property type="match status" value="1"/>
</dbReference>
<reference evidence="3" key="1">
    <citation type="submission" date="2019-02" db="EMBL/GenBank/DDBJ databases">
        <title>Draft genome of the type strain Pelomonas aquatica CCUG 52575T.</title>
        <authorList>
            <person name="Gomila M."/>
            <person name="Lalucat J."/>
        </authorList>
    </citation>
    <scope>NUCLEOTIDE SEQUENCE</scope>
    <source>
        <strain evidence="3">CCUG 52575</strain>
    </source>
</reference>
<accession>A0A9X4LHG2</accession>
<dbReference type="EMBL" id="SGUG01000019">
    <property type="protein sequence ID" value="MDG0863587.1"/>
    <property type="molecule type" value="Genomic_DNA"/>
</dbReference>